<keyword evidence="3" id="KW-1185">Reference proteome</keyword>
<dbReference type="InterPro" id="IPR025631">
    <property type="entry name" value="Porin_10"/>
</dbReference>
<evidence type="ECO:0000313" key="2">
    <source>
        <dbReference type="EMBL" id="MBD8487590.1"/>
    </source>
</evidence>
<protein>
    <submittedName>
        <fullName evidence="2">Porin</fullName>
    </submittedName>
</protein>
<name>A0ABR9AFH5_9BACT</name>
<dbReference type="Proteomes" id="UP000647133">
    <property type="component" value="Unassembled WGS sequence"/>
</dbReference>
<accession>A0ABR9AFH5</accession>
<comment type="caution">
    <text evidence="2">The sequence shown here is derived from an EMBL/GenBank/DDBJ whole genome shotgun (WGS) entry which is preliminary data.</text>
</comment>
<organism evidence="2 3">
    <name type="scientific">Echinicola arenosa</name>
    <dbReference type="NCBI Taxonomy" id="2774144"/>
    <lineage>
        <taxon>Bacteria</taxon>
        <taxon>Pseudomonadati</taxon>
        <taxon>Bacteroidota</taxon>
        <taxon>Cytophagia</taxon>
        <taxon>Cytophagales</taxon>
        <taxon>Cyclobacteriaceae</taxon>
        <taxon>Echinicola</taxon>
    </lineage>
</organism>
<dbReference type="EMBL" id="JACYTQ010000001">
    <property type="protein sequence ID" value="MBD8487590.1"/>
    <property type="molecule type" value="Genomic_DNA"/>
</dbReference>
<evidence type="ECO:0000256" key="1">
    <source>
        <dbReference type="SAM" id="MobiDB-lite"/>
    </source>
</evidence>
<gene>
    <name evidence="2" type="ORF">IFO69_02405</name>
</gene>
<proteinExistence type="predicted"/>
<reference evidence="2 3" key="1">
    <citation type="submission" date="2020-09" db="EMBL/GenBank/DDBJ databases">
        <title>Echinicola sp. CAU 1574 isolated from sand of Sido Beach.</title>
        <authorList>
            <person name="Kim W."/>
        </authorList>
    </citation>
    <scope>NUCLEOTIDE SEQUENCE [LARGE SCALE GENOMIC DNA]</scope>
    <source>
        <strain evidence="2 3">CAU 1574</strain>
    </source>
</reference>
<sequence>MPYWNLRQKPSEIKVTKVKFKHLFITILALLAFGQKTFSQTEPNRNPGQGEGEQTKRGLIDDSTKMVYGPKTSLYFLQKSLRYNKPEKTPLDTGLTDFHNFEPVFKSGNKYQDLGNLGSAAKPVYYQLPAQIGATSGFNVYDLYYHSPDSLRYFDTKSPYTKLEAFYGGGNRNILNVAFARNINPRWNIGFNYNTIRARKTLNPNARDDNMVEQNTYSIHTNYRSENEKYFLLANFSRMHHAVFEQGGIIPLEVDSTSLQFTYEDAKVWLSNSRATDLRQDYHLYHQYEILKGWQIYHVFDKKKQSVSFWSDLTTSDSAFFNQYNNNRFINQDTTANYHHFSEVRNEAGFKGDFGPVYYNAYVKFRTGRMTSPNFEADNRFNEVYVGGALRGEINENWSFEADGEYLVPNGYRINGYFISPFLDLSYTKASYKPTLMQEMYRGNHYQWTNNFSNIGVDQIKGEVKLDFANISIRPSLTLNRVNNYVYFNENQIAEQVNGEAFMVTPGVSADFTFWKKLRWQSEVIHTTITGDAEDKFRIPELYVRSRLFFDGPMFDEHLFIQFGVEGRYKSDYYAEAYMPATQQFYLQNDFNVYAYPVLDAFINLRINRTRVLFRYNHLNSGFMSEPGYYVTPEYTGLKGMLDLGISWYFFD</sequence>
<evidence type="ECO:0000313" key="3">
    <source>
        <dbReference type="Proteomes" id="UP000647133"/>
    </source>
</evidence>
<feature type="region of interest" description="Disordered" evidence="1">
    <location>
        <begin position="39"/>
        <end position="61"/>
    </location>
</feature>
<dbReference type="Pfam" id="PF14121">
    <property type="entry name" value="Porin_10"/>
    <property type="match status" value="1"/>
</dbReference>